<dbReference type="PANTHER" id="PTHR43047">
    <property type="entry name" value="TWO-COMPONENT HISTIDINE PROTEIN KINASE"/>
    <property type="match status" value="1"/>
</dbReference>
<dbReference type="PROSITE" id="PS50110">
    <property type="entry name" value="RESPONSE_REGULATORY"/>
    <property type="match status" value="2"/>
</dbReference>
<evidence type="ECO:0000256" key="1">
    <source>
        <dbReference type="ARBA" id="ARBA00000085"/>
    </source>
</evidence>
<feature type="modified residue" description="4-aspartylphosphate" evidence="6">
    <location>
        <position position="891"/>
    </location>
</feature>
<keyword evidence="4" id="KW-0808">Transferase</keyword>
<dbReference type="InterPro" id="IPR011006">
    <property type="entry name" value="CheY-like_superfamily"/>
</dbReference>
<dbReference type="Proteomes" id="UP001589865">
    <property type="component" value="Unassembled WGS sequence"/>
</dbReference>
<comment type="catalytic activity">
    <reaction evidence="1">
        <text>ATP + protein L-histidine = ADP + protein N-phospho-L-histidine.</text>
        <dbReference type="EC" id="2.7.13.3"/>
    </reaction>
</comment>
<dbReference type="EMBL" id="JBHLUN010000007">
    <property type="protein sequence ID" value="MFC0408725.1"/>
    <property type="molecule type" value="Genomic_DNA"/>
</dbReference>
<dbReference type="SUPFAM" id="SSF55785">
    <property type="entry name" value="PYP-like sensor domain (PAS domain)"/>
    <property type="match status" value="2"/>
</dbReference>
<feature type="domain" description="Response regulatory" evidence="8">
    <location>
        <begin position="724"/>
        <end position="837"/>
    </location>
</feature>
<evidence type="ECO:0000259" key="8">
    <source>
        <dbReference type="PROSITE" id="PS50110"/>
    </source>
</evidence>
<evidence type="ECO:0000259" key="9">
    <source>
        <dbReference type="PROSITE" id="PS50112"/>
    </source>
</evidence>
<dbReference type="Pfam" id="PF00072">
    <property type="entry name" value="Response_reg"/>
    <property type="match status" value="2"/>
</dbReference>
<reference evidence="11 12" key="1">
    <citation type="submission" date="2024-09" db="EMBL/GenBank/DDBJ databases">
        <authorList>
            <person name="Sun Q."/>
            <person name="Mori K."/>
        </authorList>
    </citation>
    <scope>NUCLEOTIDE SEQUENCE [LARGE SCALE GENOMIC DNA]</scope>
    <source>
        <strain evidence="11 12">TBRC 5777</strain>
    </source>
</reference>
<protein>
    <recommendedName>
        <fullName evidence="2">histidine kinase</fullName>
        <ecNumber evidence="2">2.7.13.3</ecNumber>
    </recommendedName>
</protein>
<dbReference type="SMART" id="SM00448">
    <property type="entry name" value="REC"/>
    <property type="match status" value="2"/>
</dbReference>
<dbReference type="PRINTS" id="PR00344">
    <property type="entry name" value="BCTRLSENSOR"/>
</dbReference>
<dbReference type="Gene3D" id="3.40.50.2300">
    <property type="match status" value="2"/>
</dbReference>
<dbReference type="CDD" id="cd16922">
    <property type="entry name" value="HATPase_EvgS-ArcB-TorS-like"/>
    <property type="match status" value="1"/>
</dbReference>
<dbReference type="InterPro" id="IPR003018">
    <property type="entry name" value="GAF"/>
</dbReference>
<keyword evidence="3 6" id="KW-0597">Phosphoprotein</keyword>
<dbReference type="InterPro" id="IPR000700">
    <property type="entry name" value="PAS-assoc_C"/>
</dbReference>
<feature type="domain" description="Response regulatory" evidence="8">
    <location>
        <begin position="842"/>
        <end position="957"/>
    </location>
</feature>
<feature type="domain" description="Histidine kinase" evidence="7">
    <location>
        <begin position="471"/>
        <end position="693"/>
    </location>
</feature>
<evidence type="ECO:0000259" key="7">
    <source>
        <dbReference type="PROSITE" id="PS50109"/>
    </source>
</evidence>
<dbReference type="PROSITE" id="PS50112">
    <property type="entry name" value="PAS"/>
    <property type="match status" value="1"/>
</dbReference>
<dbReference type="SMART" id="SM00387">
    <property type="entry name" value="HATPase_c"/>
    <property type="match status" value="1"/>
</dbReference>
<gene>
    <name evidence="11" type="ORF">ACFFGY_10720</name>
</gene>
<dbReference type="SMART" id="SM00065">
    <property type="entry name" value="GAF"/>
    <property type="match status" value="1"/>
</dbReference>
<feature type="domain" description="PAS" evidence="9">
    <location>
        <begin position="329"/>
        <end position="399"/>
    </location>
</feature>
<dbReference type="InterPro" id="IPR003594">
    <property type="entry name" value="HATPase_dom"/>
</dbReference>
<dbReference type="Pfam" id="PF02518">
    <property type="entry name" value="HATPase_c"/>
    <property type="match status" value="1"/>
</dbReference>
<dbReference type="Gene3D" id="3.30.565.10">
    <property type="entry name" value="Histidine kinase-like ATPase, C-terminal domain"/>
    <property type="match status" value="1"/>
</dbReference>
<dbReference type="InterPro" id="IPR000014">
    <property type="entry name" value="PAS"/>
</dbReference>
<dbReference type="Pfam" id="PF08448">
    <property type="entry name" value="PAS_4"/>
    <property type="match status" value="2"/>
</dbReference>
<dbReference type="NCBIfam" id="TIGR00229">
    <property type="entry name" value="sensory_box"/>
    <property type="match status" value="1"/>
</dbReference>
<dbReference type="SUPFAM" id="SSF55781">
    <property type="entry name" value="GAF domain-like"/>
    <property type="match status" value="1"/>
</dbReference>
<evidence type="ECO:0000256" key="4">
    <source>
        <dbReference type="ARBA" id="ARBA00022679"/>
    </source>
</evidence>
<evidence type="ECO:0000256" key="3">
    <source>
        <dbReference type="ARBA" id="ARBA00022553"/>
    </source>
</evidence>
<evidence type="ECO:0000313" key="12">
    <source>
        <dbReference type="Proteomes" id="UP001589865"/>
    </source>
</evidence>
<dbReference type="SMART" id="SM00086">
    <property type="entry name" value="PAC"/>
    <property type="match status" value="2"/>
</dbReference>
<dbReference type="SUPFAM" id="SSF52172">
    <property type="entry name" value="CheY-like"/>
    <property type="match status" value="2"/>
</dbReference>
<dbReference type="InterPro" id="IPR005467">
    <property type="entry name" value="His_kinase_dom"/>
</dbReference>
<dbReference type="CDD" id="cd00130">
    <property type="entry name" value="PAS"/>
    <property type="match status" value="1"/>
</dbReference>
<organism evidence="11 12">
    <name type="scientific">Roseomonas elaeocarpi</name>
    <dbReference type="NCBI Taxonomy" id="907779"/>
    <lineage>
        <taxon>Bacteria</taxon>
        <taxon>Pseudomonadati</taxon>
        <taxon>Pseudomonadota</taxon>
        <taxon>Alphaproteobacteria</taxon>
        <taxon>Acetobacterales</taxon>
        <taxon>Roseomonadaceae</taxon>
        <taxon>Roseomonas</taxon>
    </lineage>
</organism>
<dbReference type="Gene3D" id="3.30.450.20">
    <property type="entry name" value="PAS domain"/>
    <property type="match status" value="2"/>
</dbReference>
<dbReference type="PROSITE" id="PS50113">
    <property type="entry name" value="PAC"/>
    <property type="match status" value="1"/>
</dbReference>
<dbReference type="InterPro" id="IPR001789">
    <property type="entry name" value="Sig_transdc_resp-reg_receiver"/>
</dbReference>
<dbReference type="PANTHER" id="PTHR43047:SF72">
    <property type="entry name" value="OSMOSENSING HISTIDINE PROTEIN KINASE SLN1"/>
    <property type="match status" value="1"/>
</dbReference>
<dbReference type="InterPro" id="IPR003661">
    <property type="entry name" value="HisK_dim/P_dom"/>
</dbReference>
<keyword evidence="5" id="KW-0418">Kinase</keyword>
<dbReference type="EC" id="2.7.13.3" evidence="2"/>
<dbReference type="InterPro" id="IPR036097">
    <property type="entry name" value="HisK_dim/P_sf"/>
</dbReference>
<dbReference type="Gene3D" id="3.30.450.40">
    <property type="match status" value="1"/>
</dbReference>
<evidence type="ECO:0000256" key="2">
    <source>
        <dbReference type="ARBA" id="ARBA00012438"/>
    </source>
</evidence>
<proteinExistence type="predicted"/>
<dbReference type="SUPFAM" id="SSF55874">
    <property type="entry name" value="ATPase domain of HSP90 chaperone/DNA topoisomerase II/histidine kinase"/>
    <property type="match status" value="1"/>
</dbReference>
<evidence type="ECO:0000256" key="5">
    <source>
        <dbReference type="ARBA" id="ARBA00022777"/>
    </source>
</evidence>
<dbReference type="InterPro" id="IPR004358">
    <property type="entry name" value="Sig_transdc_His_kin-like_C"/>
</dbReference>
<dbReference type="SMART" id="SM00091">
    <property type="entry name" value="PAS"/>
    <property type="match status" value="2"/>
</dbReference>
<evidence type="ECO:0000259" key="10">
    <source>
        <dbReference type="PROSITE" id="PS50113"/>
    </source>
</evidence>
<dbReference type="InterPro" id="IPR029016">
    <property type="entry name" value="GAF-like_dom_sf"/>
</dbReference>
<name>A0ABV6JTD3_9PROT</name>
<dbReference type="PROSITE" id="PS50109">
    <property type="entry name" value="HIS_KIN"/>
    <property type="match status" value="1"/>
</dbReference>
<dbReference type="Gene3D" id="1.10.287.130">
    <property type="match status" value="1"/>
</dbReference>
<feature type="domain" description="PAC" evidence="10">
    <location>
        <begin position="402"/>
        <end position="453"/>
    </location>
</feature>
<dbReference type="InterPro" id="IPR035965">
    <property type="entry name" value="PAS-like_dom_sf"/>
</dbReference>
<comment type="caution">
    <text evidence="11">The sequence shown here is derived from an EMBL/GenBank/DDBJ whole genome shotgun (WGS) entry which is preliminary data.</text>
</comment>
<dbReference type="Pfam" id="PF00512">
    <property type="entry name" value="HisKA"/>
    <property type="match status" value="1"/>
</dbReference>
<dbReference type="SMART" id="SM00388">
    <property type="entry name" value="HisKA"/>
    <property type="match status" value="1"/>
</dbReference>
<dbReference type="CDD" id="cd00156">
    <property type="entry name" value="REC"/>
    <property type="match status" value="1"/>
</dbReference>
<accession>A0ABV6JTD3</accession>
<dbReference type="SUPFAM" id="SSF47384">
    <property type="entry name" value="Homodimeric domain of signal transducing histidine kinase"/>
    <property type="match status" value="1"/>
</dbReference>
<evidence type="ECO:0000256" key="6">
    <source>
        <dbReference type="PROSITE-ProRule" id="PRU00169"/>
    </source>
</evidence>
<dbReference type="Pfam" id="PF01590">
    <property type="entry name" value="GAF"/>
    <property type="match status" value="1"/>
</dbReference>
<dbReference type="InterPro" id="IPR036890">
    <property type="entry name" value="HATPase_C_sf"/>
</dbReference>
<sequence length="972" mass="106623">MPNPESRLFLAGDTSVAAQVRAFDWEATALGLPGRWPQALKTLVAVLTAAQQPMFVVWGPDHTLIYNEPYTQVLGRKHPDALGRSFLEVWSEIRADLEPLFEEVFVHERPVHADDITLMMERNGHREETHFAFSYTPVRDDTGKVAGFFCACLETTKQVFAERRQRFRLAMEEGLHGLETPDEIVGATTRLLGRYLGVSRVGFGIVEPGDESVALRTTHAEGVARLEGVFPLGDFGPGVIAALRAGNTVVRPDVQAGHEGRPGLWEQLETRAYVAVPLIRDGRFRNVLYVNHREPRDWSADDRTMIEHTAERIWEALERVRAEAALRASEAHLAGLFAQTGAGFAETTIDGRFLAANDHYCELLAVPRERLLGTRLRDVLHPEDAASTLEMLERVAGSRLPGSAEARVLRGDGGEVWINNTVSLISLPNKDDTLLLVALDITERRRFEAELAAARDAAEEANRAKSTFVANMSHELRTPLSAIIGYSEMLQEELADEGAGRFVADAGKIESSARHLLGLINDMLDLSKIESGKMEVFAEPIEIEAMARDVASTAETLVRRKRNRLVVDLAPELGTMRSDVTKIRQILLNLLSNAAKFTEDGAVTLSVARSGEGAGAEIVFSVADQGIGMTAEQLGRLFQRFTQADASTTRRFGGTGLGLSITKAFTTMLGGTIAVESTPGEGSRFTVRLPAQYQDASHAEATRAALRGLAGGEEEGAGAGHKGTVLVIDDDPAYQELVARFLRREGYEVWTARDGVSGLAEARRLRPKVILLDVTMPGMDGWAVLRSLKEDGELREIPVVMVTFINDNGLASALGAVEHVTKPVKWETLRGVMDRFRGVEGDVLVVDDNADARARLRSALERDGWTVAEAENGRDALERIAASRPKVILLDLEMPVMNGFAFLHSLRDQRSYDDVPVVVITARDLSREDRESLAGAEKVLSKAEMSLRRLSRELLDVTGDRPDRPNAPDPAA</sequence>
<dbReference type="InterPro" id="IPR013656">
    <property type="entry name" value="PAS_4"/>
</dbReference>
<dbReference type="InterPro" id="IPR001610">
    <property type="entry name" value="PAC"/>
</dbReference>
<dbReference type="RefSeq" id="WP_377044482.1">
    <property type="nucleotide sequence ID" value="NZ_JBHLUN010000007.1"/>
</dbReference>
<keyword evidence="12" id="KW-1185">Reference proteome</keyword>
<feature type="modified residue" description="4-aspartylphosphate" evidence="6">
    <location>
        <position position="773"/>
    </location>
</feature>
<dbReference type="CDD" id="cd00082">
    <property type="entry name" value="HisKA"/>
    <property type="match status" value="1"/>
</dbReference>
<evidence type="ECO:0000313" key="11">
    <source>
        <dbReference type="EMBL" id="MFC0408725.1"/>
    </source>
</evidence>